<accession>A0ABZ1L4J5</accession>
<evidence type="ECO:0000313" key="2">
    <source>
        <dbReference type="Proteomes" id="UP001622594"/>
    </source>
</evidence>
<proteinExistence type="predicted"/>
<protein>
    <submittedName>
        <fullName evidence="1">Uncharacterized protein</fullName>
    </submittedName>
</protein>
<sequence length="161" mass="16858">MLEQALVALAGMGGAAVVQAAGTDAWTGLRQALAQWFGRGDEECRRAELERLDRTAAELAVAREDGGTTSEHARVGHEAVWRSRIEELLEGVREDERDGVAEALRGLLRHHAPPGPVTTGTGGIAVQGDVRIRADRGSVAAGVVNGDVNLSVPPAPDPTQG</sequence>
<keyword evidence="2" id="KW-1185">Reference proteome</keyword>
<gene>
    <name evidence="1" type="ORF">OG814_03000</name>
</gene>
<name>A0ABZ1L4J5_9ACTN</name>
<dbReference type="RefSeq" id="WP_327165912.1">
    <property type="nucleotide sequence ID" value="NZ_CP108062.1"/>
</dbReference>
<dbReference type="Proteomes" id="UP001622594">
    <property type="component" value="Chromosome"/>
</dbReference>
<organism evidence="1 2">
    <name type="scientific">Streptomyces zaomyceticus</name>
    <dbReference type="NCBI Taxonomy" id="68286"/>
    <lineage>
        <taxon>Bacteria</taxon>
        <taxon>Bacillati</taxon>
        <taxon>Actinomycetota</taxon>
        <taxon>Actinomycetes</taxon>
        <taxon>Kitasatosporales</taxon>
        <taxon>Streptomycetaceae</taxon>
        <taxon>Streptomyces</taxon>
    </lineage>
</organism>
<evidence type="ECO:0000313" key="1">
    <source>
        <dbReference type="EMBL" id="WTR68298.1"/>
    </source>
</evidence>
<reference evidence="1 2" key="1">
    <citation type="submission" date="2022-10" db="EMBL/GenBank/DDBJ databases">
        <title>The complete genomes of actinobacterial strains from the NBC collection.</title>
        <authorList>
            <person name="Joergensen T.S."/>
            <person name="Alvarez Arevalo M."/>
            <person name="Sterndorff E.B."/>
            <person name="Faurdal D."/>
            <person name="Vuksanovic O."/>
            <person name="Mourched A.-S."/>
            <person name="Charusanti P."/>
            <person name="Shaw S."/>
            <person name="Blin K."/>
            <person name="Weber T."/>
        </authorList>
    </citation>
    <scope>NUCLEOTIDE SEQUENCE [LARGE SCALE GENOMIC DNA]</scope>
    <source>
        <strain evidence="1 2">NBC_00123</strain>
    </source>
</reference>
<dbReference type="EMBL" id="CP108188">
    <property type="protein sequence ID" value="WTR68298.1"/>
    <property type="molecule type" value="Genomic_DNA"/>
</dbReference>